<dbReference type="EMBL" id="JACIDJ010000005">
    <property type="protein sequence ID" value="MBB3899544.1"/>
    <property type="molecule type" value="Genomic_DNA"/>
</dbReference>
<dbReference type="InterPro" id="IPR052894">
    <property type="entry name" value="AsmA-related"/>
</dbReference>
<keyword evidence="3" id="KW-1185">Reference proteome</keyword>
<feature type="domain" description="AsmA" evidence="1">
    <location>
        <begin position="17"/>
        <end position="115"/>
    </location>
</feature>
<protein>
    <recommendedName>
        <fullName evidence="1">AsmA domain-containing protein</fullName>
    </recommendedName>
</protein>
<dbReference type="GO" id="GO:0090313">
    <property type="term" value="P:regulation of protein targeting to membrane"/>
    <property type="evidence" value="ECO:0007669"/>
    <property type="project" value="TreeGrafter"/>
</dbReference>
<name>A0A840AHA0_9PROT</name>
<dbReference type="Proteomes" id="UP000553193">
    <property type="component" value="Unassembled WGS sequence"/>
</dbReference>
<dbReference type="InterPro" id="IPR007844">
    <property type="entry name" value="AsmA"/>
</dbReference>
<gene>
    <name evidence="2" type="ORF">GGQ83_002996</name>
</gene>
<proteinExistence type="predicted"/>
<dbReference type="AlphaFoldDB" id="A0A840AHA0"/>
<sequence>MRGARLLALILAFAAALGAVAIYAVPRTLDWDRHRGTLAAIASERLGRAVAITGPISVELLPQPRMEAQGLLIGWDEDDIRMTARGIRLRLALPALLLGRIEVREMALLGAVIHLPWPLTSLPGVFQPAFPAGFDAEIEDSQVILGGAVVEGVTARLRAGAPHEAMTAEGSLAWRGRPMRFQALLRPASDDGVAALDFLGEVQGASLRARGALLAEGGFEGRLEAEGPRLAALLPAPPGAFRATAELEAGVERIVARNMSLQFGEQRVRGSATLTLGPGSEFRAALAAPSLDVEPWLAALRGTTPPAIPVVLDIAAEQSRLGPLPLRRLRASARLEGERLALSDVAAELPGGTEVRLAGTGQGPMLDLALSFRSEQPAALAGAIGWPSALHPGPGSAEGRFRLAVEGPQYSVSELQARWGAATVTGGFVWRAGARPRLALGLDFDALESGPALPAVMEAMRAAGRGTDVQLRLGFGRLALGDVVFERLALDGAAEGGRLLLRRLTARHLGLDFTLTGALDDARLHEMSLEAEGAAGPVLGLLGLDHPRLSGEPLRLRASGAGPLEALALRAEAELAEARLEWQTTLDFGARTGQGSFTLRHPGAARLLGRFTEGAALDWLGEGSLSVVAALAHRPGQWNVENLEFVAGAARARGQLGIAPGREGRPAATGRLAFERLPLPAPERWRFGAAGALDLALDLTAEQVAVPGLPALTAASAALRGDVAGLRLSDGRATLLAGEAQLEARIEPAGDTRRLRLDGGFEGVSLGGPVFGRPLDVTAGRMAGSFRLTAEGMDAASALRSLGGSAEITLRDGVVGGFDAPVAVAALGWEDVAAAEAALRRALGGGSTPVERGLLRMRVDQGTAWITDGELRGDAGLHLGVGGHFGLAEDGLALRLELPVPDGAPAAGLDILGQSRVPDRRPDITPFLRWRAEAPR</sequence>
<dbReference type="PANTHER" id="PTHR30441:SF8">
    <property type="entry name" value="DUF748 DOMAIN-CONTAINING PROTEIN"/>
    <property type="match status" value="1"/>
</dbReference>
<evidence type="ECO:0000313" key="2">
    <source>
        <dbReference type="EMBL" id="MBB3899544.1"/>
    </source>
</evidence>
<dbReference type="RefSeq" id="WP_184385386.1">
    <property type="nucleotide sequence ID" value="NZ_JACIDJ010000005.1"/>
</dbReference>
<dbReference type="GO" id="GO:0005886">
    <property type="term" value="C:plasma membrane"/>
    <property type="evidence" value="ECO:0007669"/>
    <property type="project" value="TreeGrafter"/>
</dbReference>
<accession>A0A840AHA0</accession>
<dbReference type="Pfam" id="PF05170">
    <property type="entry name" value="AsmA"/>
    <property type="match status" value="1"/>
</dbReference>
<reference evidence="2 3" key="1">
    <citation type="submission" date="2020-08" db="EMBL/GenBank/DDBJ databases">
        <title>Genomic Encyclopedia of Type Strains, Phase IV (KMG-IV): sequencing the most valuable type-strain genomes for metagenomic binning, comparative biology and taxonomic classification.</title>
        <authorList>
            <person name="Goeker M."/>
        </authorList>
    </citation>
    <scope>NUCLEOTIDE SEQUENCE [LARGE SCALE GENOMIC DNA]</scope>
    <source>
        <strain evidence="2 3">DSM 19979</strain>
    </source>
</reference>
<organism evidence="2 3">
    <name type="scientific">Roseococcus suduntuyensis</name>
    <dbReference type="NCBI Taxonomy" id="455361"/>
    <lineage>
        <taxon>Bacteria</taxon>
        <taxon>Pseudomonadati</taxon>
        <taxon>Pseudomonadota</taxon>
        <taxon>Alphaproteobacteria</taxon>
        <taxon>Acetobacterales</taxon>
        <taxon>Roseomonadaceae</taxon>
        <taxon>Roseococcus</taxon>
    </lineage>
</organism>
<evidence type="ECO:0000259" key="1">
    <source>
        <dbReference type="Pfam" id="PF05170"/>
    </source>
</evidence>
<evidence type="ECO:0000313" key="3">
    <source>
        <dbReference type="Proteomes" id="UP000553193"/>
    </source>
</evidence>
<comment type="caution">
    <text evidence="2">The sequence shown here is derived from an EMBL/GenBank/DDBJ whole genome shotgun (WGS) entry which is preliminary data.</text>
</comment>
<dbReference type="PANTHER" id="PTHR30441">
    <property type="entry name" value="DUF748 DOMAIN-CONTAINING PROTEIN"/>
    <property type="match status" value="1"/>
</dbReference>